<dbReference type="Pfam" id="PF13884">
    <property type="entry name" value="Peptidase_S74"/>
    <property type="match status" value="1"/>
</dbReference>
<evidence type="ECO:0000259" key="3">
    <source>
        <dbReference type="PROSITE" id="PS51688"/>
    </source>
</evidence>
<dbReference type="InterPro" id="IPR030392">
    <property type="entry name" value="S74_ICA"/>
</dbReference>
<comment type="subcellular location">
    <subcellularLocation>
        <location evidence="1">Virion</location>
    </subcellularLocation>
</comment>
<evidence type="ECO:0000256" key="1">
    <source>
        <dbReference type="ARBA" id="ARBA00004328"/>
    </source>
</evidence>
<proteinExistence type="predicted"/>
<name>A0A6J5NI21_9CAUD</name>
<keyword evidence="2" id="KW-0946">Virion</keyword>
<sequence length="795" mass="82889">MESKKINQLATELAPVLSDLTIIGDPTTGISRKITLSQMASLFTGTVEEYPNLASFPLVGTADTIYIALDTNVLYRWNTGTNAYVELSPNIINSLVFNDANGFDGTISLVGSTATLTITTALTTGSVGFIGASGALTQDNSNFFWNNSTKRLGINTNAPTTALDVFGSGIIGRLNGTSTNNSFLGFASAGTNKWSIGNVQSDHRFRIYSEANTSELVSVLQTGEFGIGIANPTTKLHIDGGASALIANLDANVSVAKSISFRSDNSNRINLEVSGTESGSNAGADLFIRRYSDAGALIDTALFVKRSTGNIGLATLTPIRQLSLYGGTIGLYNSSTGETLTDGYTMELNGLNGFLWNYENGSLNFGTNNTSRLVIASTGGATFSSSITSTKAILGASSATSSVANLEVFGSTTVTTNNGQIRINDSTTTTKTMSLGVDGTSNVGFIQSFQDGVAYRSLILNGLGGNVGIGLTNPTSLLHISGSSTTYGVAFSILNTSNSKQWNFTAVGGGAGSRSGNLEINNNAIDIIAINQSGFVGIGTTTPSTPLHIVGGKSQLTIDGGAGSGSGFLLNTGLSGSDRRNWFIGTEENIAGDFVIKSSTAAGGNANSGTTRLSILSNGNIGINTSNAGHKLEVNVNGGNGSTAAIANLFGGSNIANQNCYLYLGNTNVGMSATVDGGGTPRNNLYAFANGAGVVLNSGATSWTSNSDETIKDIIEPITNAIDKIINFRTVIYKFKNEEDKRRLGLIAQDVELSFPEIVSESYSNYFEKDVKGVAYTELIPVIIKAIQELNDKIK</sequence>
<reference evidence="4" key="1">
    <citation type="submission" date="2020-04" db="EMBL/GenBank/DDBJ databases">
        <authorList>
            <person name="Chiriac C."/>
            <person name="Salcher M."/>
            <person name="Ghai R."/>
            <person name="Kavagutti S V."/>
        </authorList>
    </citation>
    <scope>NUCLEOTIDE SEQUENCE</scope>
</reference>
<protein>
    <submittedName>
        <fullName evidence="4">Intramolecular chaperone auto-processing domain containing protein</fullName>
    </submittedName>
</protein>
<accession>A0A6J5NI21</accession>
<dbReference type="GO" id="GO:0098015">
    <property type="term" value="C:virus tail"/>
    <property type="evidence" value="ECO:0007669"/>
    <property type="project" value="UniProtKB-KW"/>
</dbReference>
<evidence type="ECO:0000256" key="2">
    <source>
        <dbReference type="ARBA" id="ARBA00022732"/>
    </source>
</evidence>
<gene>
    <name evidence="4" type="ORF">UFOVP690_22</name>
</gene>
<dbReference type="PROSITE" id="PS51688">
    <property type="entry name" value="ICA"/>
    <property type="match status" value="1"/>
</dbReference>
<evidence type="ECO:0000313" key="4">
    <source>
        <dbReference type="EMBL" id="CAB4157406.1"/>
    </source>
</evidence>
<feature type="domain" description="Peptidase S74" evidence="3">
    <location>
        <begin position="707"/>
        <end position="795"/>
    </location>
</feature>
<organism evidence="4">
    <name type="scientific">uncultured Caudovirales phage</name>
    <dbReference type="NCBI Taxonomy" id="2100421"/>
    <lineage>
        <taxon>Viruses</taxon>
        <taxon>Duplodnaviria</taxon>
        <taxon>Heunggongvirae</taxon>
        <taxon>Uroviricota</taxon>
        <taxon>Caudoviricetes</taxon>
        <taxon>Peduoviridae</taxon>
        <taxon>Maltschvirus</taxon>
        <taxon>Maltschvirus maltsch</taxon>
    </lineage>
</organism>
<dbReference type="EMBL" id="LR796662">
    <property type="protein sequence ID" value="CAB4157406.1"/>
    <property type="molecule type" value="Genomic_DNA"/>
</dbReference>
<keyword evidence="2" id="KW-1227">Viral tail protein</keyword>